<protein>
    <submittedName>
        <fullName evidence="1">Uncharacterized protein</fullName>
    </submittedName>
</protein>
<evidence type="ECO:0000313" key="2">
    <source>
        <dbReference type="Proteomes" id="UP000270094"/>
    </source>
</evidence>
<reference evidence="1 2" key="1">
    <citation type="submission" date="2018-11" db="EMBL/GenBank/DDBJ databases">
        <authorList>
            <consortium name="Pathogen Informatics"/>
        </authorList>
    </citation>
    <scope>NUCLEOTIDE SEQUENCE [LARGE SCALE GENOMIC DNA]</scope>
</reference>
<keyword evidence="2" id="KW-1185">Reference proteome</keyword>
<sequence>MLTLSQPTLFQSAKNLPDLVFTANAGIVREKKVYLANFAHEQRKPEWKLNDKWFKENGFTTFFNPELRHEGQPCLEPMSIGTVAGSCEVYFVGTGDALWINNGKVLLAGIGPRSDPRALEDIHNKLRSDGDDFMVLALKLIDPRLVEPYKTHTFSSTICFLSFFIGFNSTLFP</sequence>
<evidence type="ECO:0000313" key="1">
    <source>
        <dbReference type="EMBL" id="VDM72244.1"/>
    </source>
</evidence>
<dbReference type="Gene3D" id="3.75.10.10">
    <property type="entry name" value="L-arginine/glycine Amidinotransferase, Chain A"/>
    <property type="match status" value="1"/>
</dbReference>
<dbReference type="Proteomes" id="UP000270094">
    <property type="component" value="Unassembled WGS sequence"/>
</dbReference>
<organism evidence="1 2">
    <name type="scientific">Strongylus vulgaris</name>
    <name type="common">Blood worm</name>
    <dbReference type="NCBI Taxonomy" id="40348"/>
    <lineage>
        <taxon>Eukaryota</taxon>
        <taxon>Metazoa</taxon>
        <taxon>Ecdysozoa</taxon>
        <taxon>Nematoda</taxon>
        <taxon>Chromadorea</taxon>
        <taxon>Rhabditida</taxon>
        <taxon>Rhabditina</taxon>
        <taxon>Rhabditomorpha</taxon>
        <taxon>Strongyloidea</taxon>
        <taxon>Strongylidae</taxon>
        <taxon>Strongylus</taxon>
    </lineage>
</organism>
<dbReference type="EMBL" id="UYYB01024432">
    <property type="protein sequence ID" value="VDM72244.1"/>
    <property type="molecule type" value="Genomic_DNA"/>
</dbReference>
<dbReference type="SUPFAM" id="SSF55909">
    <property type="entry name" value="Pentein"/>
    <property type="match status" value="1"/>
</dbReference>
<proteinExistence type="predicted"/>
<gene>
    <name evidence="1" type="ORF">SVUK_LOCUS7242</name>
</gene>
<name>A0A3P7J2R8_STRVU</name>
<dbReference type="OrthoDB" id="5912197at2759"/>
<accession>A0A3P7J2R8</accession>
<dbReference type="AlphaFoldDB" id="A0A3P7J2R8"/>